<dbReference type="GO" id="GO:0055085">
    <property type="term" value="P:transmembrane transport"/>
    <property type="evidence" value="ECO:0007669"/>
    <property type="project" value="InterPro"/>
</dbReference>
<evidence type="ECO:0000256" key="2">
    <source>
        <dbReference type="ARBA" id="ARBA00022729"/>
    </source>
</evidence>
<dbReference type="RefSeq" id="WP_245818230.1">
    <property type="nucleotide sequence ID" value="NZ_FQZF01000008.1"/>
</dbReference>
<feature type="chain" id="PRO_5012703092" evidence="4">
    <location>
        <begin position="27"/>
        <end position="377"/>
    </location>
</feature>
<accession>A0A1M6G8E2</accession>
<organism evidence="5 6">
    <name type="scientific">Muricoccus roseus</name>
    <dbReference type="NCBI Taxonomy" id="198092"/>
    <lineage>
        <taxon>Bacteria</taxon>
        <taxon>Pseudomonadati</taxon>
        <taxon>Pseudomonadota</taxon>
        <taxon>Alphaproteobacteria</taxon>
        <taxon>Acetobacterales</taxon>
        <taxon>Roseomonadaceae</taxon>
        <taxon>Muricoccus</taxon>
    </lineage>
</organism>
<protein>
    <submittedName>
        <fullName evidence="5">Phosphonate transport system substrate-binding protein</fullName>
    </submittedName>
</protein>
<evidence type="ECO:0000313" key="6">
    <source>
        <dbReference type="Proteomes" id="UP000184387"/>
    </source>
</evidence>
<dbReference type="NCBIfam" id="TIGR01098">
    <property type="entry name" value="3A0109s03R"/>
    <property type="match status" value="1"/>
</dbReference>
<dbReference type="PANTHER" id="PTHR35841">
    <property type="entry name" value="PHOSPHONATES-BINDING PERIPLASMIC PROTEIN"/>
    <property type="match status" value="1"/>
</dbReference>
<dbReference type="EMBL" id="FQZF01000008">
    <property type="protein sequence ID" value="SHJ06206.1"/>
    <property type="molecule type" value="Genomic_DNA"/>
</dbReference>
<name>A0A1M6G8E2_9PROT</name>
<gene>
    <name evidence="5" type="ORF">SAMN02745194_01651</name>
</gene>
<reference evidence="5 6" key="1">
    <citation type="submission" date="2016-11" db="EMBL/GenBank/DDBJ databases">
        <authorList>
            <person name="Jaros S."/>
            <person name="Januszkiewicz K."/>
            <person name="Wedrychowicz H."/>
        </authorList>
    </citation>
    <scope>NUCLEOTIDE SEQUENCE [LARGE SCALE GENOMIC DNA]</scope>
    <source>
        <strain evidence="5 6">DSM 14916</strain>
    </source>
</reference>
<feature type="compositionally biased region" description="Basic and acidic residues" evidence="3">
    <location>
        <begin position="331"/>
        <end position="343"/>
    </location>
</feature>
<keyword evidence="6" id="KW-1185">Reference proteome</keyword>
<dbReference type="SUPFAM" id="SSF53850">
    <property type="entry name" value="Periplasmic binding protein-like II"/>
    <property type="match status" value="1"/>
</dbReference>
<dbReference type="PANTHER" id="PTHR35841:SF1">
    <property type="entry name" value="PHOSPHONATES-BINDING PERIPLASMIC PROTEIN"/>
    <property type="match status" value="1"/>
</dbReference>
<feature type="region of interest" description="Disordered" evidence="3">
    <location>
        <begin position="331"/>
        <end position="377"/>
    </location>
</feature>
<dbReference type="STRING" id="198092.SAMN02745194_01651"/>
<evidence type="ECO:0000256" key="4">
    <source>
        <dbReference type="SAM" id="SignalP"/>
    </source>
</evidence>
<keyword evidence="2 4" id="KW-0732">Signal</keyword>
<proteinExistence type="inferred from homology"/>
<feature type="compositionally biased region" description="Low complexity" evidence="3">
    <location>
        <begin position="367"/>
        <end position="377"/>
    </location>
</feature>
<sequence>MKNWMMATLPTGAMLAAGLMALPATAQAPAAPQGACFRGQLDEGYCDNDRNLVADTPEAARQRDPSTLVFTYTPVEDPALYASQFRPFVDHLTRCTGKRTVYFQVTSNAAQVEAMRSGRLHVAGFSTGPTAFAVNLAGAVPFAVKGGPDGFESYRVVMLVRADSPYRTLADLKGKRVAHTSATSNSGNLAPRAFFPGLGLKPDEDYRVLYSGGHDRSVMGVNAGDYDAAPVASDVYSRMVARGQVRGDNFRVIWESDPFPTSSFAMAHDLRPELQEKIRQCFLEYRFPEAMARDLGGNDRFWPATYAEQWAPVRAVADAVNAPYTRAAFDEESRKELEAEARRNAARTQTQSGGVHNVPQAGGASGGAAAPAPARQP</sequence>
<dbReference type="InterPro" id="IPR005770">
    <property type="entry name" value="PhnD"/>
</dbReference>
<dbReference type="GO" id="GO:0043190">
    <property type="term" value="C:ATP-binding cassette (ABC) transporter complex"/>
    <property type="evidence" value="ECO:0007669"/>
    <property type="project" value="InterPro"/>
</dbReference>
<dbReference type="AlphaFoldDB" id="A0A1M6G8E2"/>
<evidence type="ECO:0000256" key="1">
    <source>
        <dbReference type="ARBA" id="ARBA00007162"/>
    </source>
</evidence>
<feature type="signal peptide" evidence="4">
    <location>
        <begin position="1"/>
        <end position="26"/>
    </location>
</feature>
<comment type="similarity">
    <text evidence="1">Belongs to the phosphate/phosphite/phosphonate binding protein family.</text>
</comment>
<dbReference type="Proteomes" id="UP000184387">
    <property type="component" value="Unassembled WGS sequence"/>
</dbReference>
<evidence type="ECO:0000313" key="5">
    <source>
        <dbReference type="EMBL" id="SHJ06206.1"/>
    </source>
</evidence>
<dbReference type="Gene3D" id="3.40.190.10">
    <property type="entry name" value="Periplasmic binding protein-like II"/>
    <property type="match status" value="2"/>
</dbReference>
<dbReference type="Pfam" id="PF12974">
    <property type="entry name" value="Phosphonate-bd"/>
    <property type="match status" value="1"/>
</dbReference>
<evidence type="ECO:0000256" key="3">
    <source>
        <dbReference type="SAM" id="MobiDB-lite"/>
    </source>
</evidence>